<dbReference type="Pfam" id="PF03033">
    <property type="entry name" value="Glyco_transf_28"/>
    <property type="match status" value="1"/>
</dbReference>
<keyword evidence="4 10" id="KW-0808">Transferase</keyword>
<comment type="catalytic activity">
    <reaction evidence="10">
        <text>di-trans,octa-cis-undecaprenyl diphospho-N-acetyl-alpha-D-muramoyl-L-alanyl-D-glutamyl-meso-2,6-diaminopimeloyl-D-alanyl-D-alanine + UDP-N-acetyl-alpha-D-glucosamine = di-trans,octa-cis-undecaprenyl diphospho-[N-acetyl-alpha-D-glucosaminyl-(1-&gt;4)]-N-acetyl-alpha-D-muramoyl-L-alanyl-D-glutamyl-meso-2,6-diaminopimeloyl-D-alanyl-D-alanine + UDP + H(+)</text>
        <dbReference type="Rhea" id="RHEA:31227"/>
        <dbReference type="ChEBI" id="CHEBI:15378"/>
        <dbReference type="ChEBI" id="CHEBI:57705"/>
        <dbReference type="ChEBI" id="CHEBI:58223"/>
        <dbReference type="ChEBI" id="CHEBI:61387"/>
        <dbReference type="ChEBI" id="CHEBI:61388"/>
        <dbReference type="EC" id="2.4.1.227"/>
    </reaction>
</comment>
<keyword evidence="1 10" id="KW-1003">Cell membrane</keyword>
<dbReference type="PANTHER" id="PTHR21015">
    <property type="entry name" value="UDP-N-ACETYLGLUCOSAMINE--N-ACETYLMURAMYL-(PENTAPEPTIDE) PYROPHOSPHORYL-UNDECAPRENOL N-ACETYLGLUCOSAMINE TRANSFERASE 1"/>
    <property type="match status" value="1"/>
</dbReference>
<feature type="domain" description="Glycosyltransferase family 28 N-terminal" evidence="11">
    <location>
        <begin position="31"/>
        <end position="163"/>
    </location>
</feature>
<dbReference type="GO" id="GO:0071555">
    <property type="term" value="P:cell wall organization"/>
    <property type="evidence" value="ECO:0007669"/>
    <property type="project" value="UniProtKB-KW"/>
</dbReference>
<dbReference type="GO" id="GO:0008360">
    <property type="term" value="P:regulation of cell shape"/>
    <property type="evidence" value="ECO:0007669"/>
    <property type="project" value="UniProtKB-KW"/>
</dbReference>
<feature type="binding site" evidence="10">
    <location>
        <position position="189"/>
    </location>
    <ligand>
        <name>UDP-N-acetyl-alpha-D-glucosamine</name>
        <dbReference type="ChEBI" id="CHEBI:57705"/>
    </ligand>
</feature>
<dbReference type="SUPFAM" id="SSF53756">
    <property type="entry name" value="UDP-Glycosyltransferase/glycogen phosphorylase"/>
    <property type="match status" value="1"/>
</dbReference>
<dbReference type="EC" id="2.4.1.227" evidence="10"/>
<evidence type="ECO:0000256" key="1">
    <source>
        <dbReference type="ARBA" id="ARBA00022475"/>
    </source>
</evidence>
<sequence>MADKNLGAAAGAKGASESEQFLKEDGSAPTIVVAGGGTAGHIEPALAVADAILNLQPEARVIALGTNRGLESTLVPARGYDLELIPPVPVPRKPTADLFKLPLNVARAVRETRKVFKRIDADAVIGFGGYVSAPAYMACRAGKKIPFLVHEANARAGLANKLGVALGGVGLAAVTGSGLKAEVVGNPVRASLAALDRDAKRAEAREFFGLPQEGPVLFVTGGSQGARSINEAVSGAAAELAQAGVSVLHAYGKKNHVEVESIREDAPYVAVPYIDRMDLAYSAADLILCRSGAMTVAEVSAVGLPAVYVPLPHGNGEQALNATDVIDAGGGILIADESLTAASVSDIVIPLVTSPEKLADGRRALANIGHGNAAENIARRVLSAAVNSKK</sequence>
<dbReference type="NCBIfam" id="TIGR01133">
    <property type="entry name" value="murG"/>
    <property type="match status" value="1"/>
</dbReference>
<accession>A0AAW9SR64</accession>
<gene>
    <name evidence="10 13" type="primary">murG</name>
    <name evidence="13" type="ORF">QP460_002940</name>
</gene>
<dbReference type="GO" id="GO:0051301">
    <property type="term" value="P:cell division"/>
    <property type="evidence" value="ECO:0007669"/>
    <property type="project" value="UniProtKB-KW"/>
</dbReference>
<feature type="domain" description="Glycosyl transferase family 28 C-terminal" evidence="12">
    <location>
        <begin position="216"/>
        <end position="365"/>
    </location>
</feature>
<comment type="caution">
    <text evidence="13">The sequence shown here is derived from an EMBL/GenBank/DDBJ whole genome shotgun (WGS) entry which is preliminary data.</text>
</comment>
<evidence type="ECO:0000256" key="10">
    <source>
        <dbReference type="HAMAP-Rule" id="MF_00033"/>
    </source>
</evidence>
<dbReference type="GO" id="GO:0005886">
    <property type="term" value="C:plasma membrane"/>
    <property type="evidence" value="ECO:0007669"/>
    <property type="project" value="UniProtKB-SubCell"/>
</dbReference>
<evidence type="ECO:0000259" key="11">
    <source>
        <dbReference type="Pfam" id="PF03033"/>
    </source>
</evidence>
<reference evidence="13" key="2">
    <citation type="submission" date="2024-05" db="EMBL/GenBank/DDBJ databases">
        <authorList>
            <person name="Wolfe A."/>
        </authorList>
    </citation>
    <scope>NUCLEOTIDE SEQUENCE</scope>
    <source>
        <strain evidence="13">UMB1064</strain>
    </source>
</reference>
<evidence type="ECO:0000256" key="6">
    <source>
        <dbReference type="ARBA" id="ARBA00022984"/>
    </source>
</evidence>
<dbReference type="InterPro" id="IPR007235">
    <property type="entry name" value="Glyco_trans_28_C"/>
</dbReference>
<dbReference type="InterPro" id="IPR006009">
    <property type="entry name" value="GlcNAc_MurG"/>
</dbReference>
<comment type="pathway">
    <text evidence="10">Cell wall biogenesis; peptidoglycan biosynthesis.</text>
</comment>
<keyword evidence="3 10" id="KW-0328">Glycosyltransferase</keyword>
<evidence type="ECO:0000313" key="13">
    <source>
        <dbReference type="EMBL" id="MEO3716548.1"/>
    </source>
</evidence>
<dbReference type="Gene3D" id="3.40.50.2000">
    <property type="entry name" value="Glycogen Phosphorylase B"/>
    <property type="match status" value="2"/>
</dbReference>
<evidence type="ECO:0000256" key="2">
    <source>
        <dbReference type="ARBA" id="ARBA00022618"/>
    </source>
</evidence>
<dbReference type="Pfam" id="PF04101">
    <property type="entry name" value="Glyco_tran_28_C"/>
    <property type="match status" value="1"/>
</dbReference>
<comment type="similarity">
    <text evidence="10">Belongs to the glycosyltransferase 28 family. MurG subfamily.</text>
</comment>
<protein>
    <recommendedName>
        <fullName evidence="10">UDP-N-acetylglucosamine--N-acetylmuramyl-(pentapeptide) pyrophosphoryl-undecaprenol N-acetylglucosamine transferase</fullName>
        <ecNumber evidence="10">2.4.1.227</ecNumber>
    </recommendedName>
    <alternativeName>
        <fullName evidence="10">Undecaprenyl-PP-MurNAc-pentapeptide-UDPGlcNAc GlcNAc transferase</fullName>
    </alternativeName>
</protein>
<organism evidence="13 14">
    <name type="scientific">Corynebacterium amycolatum</name>
    <dbReference type="NCBI Taxonomy" id="43765"/>
    <lineage>
        <taxon>Bacteria</taxon>
        <taxon>Bacillati</taxon>
        <taxon>Actinomycetota</taxon>
        <taxon>Actinomycetes</taxon>
        <taxon>Mycobacteriales</taxon>
        <taxon>Corynebacteriaceae</taxon>
        <taxon>Corynebacterium</taxon>
    </lineage>
</organism>
<dbReference type="PANTHER" id="PTHR21015:SF22">
    <property type="entry name" value="GLYCOSYLTRANSFERASE"/>
    <property type="match status" value="1"/>
</dbReference>
<reference evidence="13" key="1">
    <citation type="submission" date="2023-05" db="EMBL/GenBank/DDBJ databases">
        <authorList>
            <person name="Du J."/>
        </authorList>
    </citation>
    <scope>NUCLEOTIDE SEQUENCE</scope>
    <source>
        <strain evidence="13">UMB1064</strain>
    </source>
</reference>
<evidence type="ECO:0000256" key="7">
    <source>
        <dbReference type="ARBA" id="ARBA00023136"/>
    </source>
</evidence>
<dbReference type="InterPro" id="IPR004276">
    <property type="entry name" value="GlycoTrans_28_N"/>
</dbReference>
<evidence type="ECO:0000256" key="4">
    <source>
        <dbReference type="ARBA" id="ARBA00022679"/>
    </source>
</evidence>
<feature type="binding site" evidence="10">
    <location>
        <begin position="38"/>
        <end position="40"/>
    </location>
    <ligand>
        <name>UDP-N-acetyl-alpha-D-glucosamine</name>
        <dbReference type="ChEBI" id="CHEBI:57705"/>
    </ligand>
</feature>
<keyword evidence="5 10" id="KW-0133">Cell shape</keyword>
<dbReference type="Proteomes" id="UP001223646">
    <property type="component" value="Unassembled WGS sequence"/>
</dbReference>
<keyword evidence="2 10" id="KW-0132">Cell division</keyword>
<keyword evidence="9 10" id="KW-0961">Cell wall biogenesis/degradation</keyword>
<evidence type="ECO:0000256" key="8">
    <source>
        <dbReference type="ARBA" id="ARBA00023306"/>
    </source>
</evidence>
<feature type="binding site" evidence="10">
    <location>
        <position position="223"/>
    </location>
    <ligand>
        <name>UDP-N-acetyl-alpha-D-glucosamine</name>
        <dbReference type="ChEBI" id="CHEBI:57705"/>
    </ligand>
</feature>
<evidence type="ECO:0000313" key="14">
    <source>
        <dbReference type="Proteomes" id="UP001223646"/>
    </source>
</evidence>
<keyword evidence="7 10" id="KW-0472">Membrane</keyword>
<comment type="function">
    <text evidence="10">Cell wall formation. Catalyzes the transfer of a GlcNAc subunit on undecaprenyl-pyrophosphoryl-MurNAc-pentapeptide (lipid intermediate I) to form undecaprenyl-pyrophosphoryl-MurNAc-(pentapeptide)GlcNAc (lipid intermediate II).</text>
</comment>
<dbReference type="AlphaFoldDB" id="A0AAW9SR64"/>
<comment type="subcellular location">
    <subcellularLocation>
        <location evidence="10">Cell membrane</location>
        <topology evidence="10">Peripheral membrane protein</topology>
        <orientation evidence="10">Cytoplasmic side</orientation>
    </subcellularLocation>
</comment>
<evidence type="ECO:0000259" key="12">
    <source>
        <dbReference type="Pfam" id="PF04101"/>
    </source>
</evidence>
<dbReference type="GO" id="GO:0005975">
    <property type="term" value="P:carbohydrate metabolic process"/>
    <property type="evidence" value="ECO:0007669"/>
    <property type="project" value="InterPro"/>
</dbReference>
<name>A0AAW9SR64_CORAY</name>
<feature type="binding site" evidence="10">
    <location>
        <position position="274"/>
    </location>
    <ligand>
        <name>UDP-N-acetyl-alpha-D-glucosamine</name>
        <dbReference type="ChEBI" id="CHEBI:57705"/>
    </ligand>
</feature>
<dbReference type="EMBL" id="JASOOY020000011">
    <property type="protein sequence ID" value="MEO3716548.1"/>
    <property type="molecule type" value="Genomic_DNA"/>
</dbReference>
<dbReference type="GO" id="GO:0050511">
    <property type="term" value="F:undecaprenyldiphospho-muramoylpentapeptide beta-N-acetylglucosaminyltransferase activity"/>
    <property type="evidence" value="ECO:0007669"/>
    <property type="project" value="UniProtKB-UniRule"/>
</dbReference>
<dbReference type="RefSeq" id="WP_049182132.1">
    <property type="nucleotide sequence ID" value="NZ_CP065628.1"/>
</dbReference>
<proteinExistence type="inferred from homology"/>
<dbReference type="HAMAP" id="MF_00033">
    <property type="entry name" value="MurG"/>
    <property type="match status" value="1"/>
</dbReference>
<evidence type="ECO:0000256" key="5">
    <source>
        <dbReference type="ARBA" id="ARBA00022960"/>
    </source>
</evidence>
<comment type="caution">
    <text evidence="10">Lacks conserved residue(s) required for the propagation of feature annotation.</text>
</comment>
<dbReference type="CDD" id="cd03785">
    <property type="entry name" value="GT28_MurG"/>
    <property type="match status" value="1"/>
</dbReference>
<evidence type="ECO:0000256" key="3">
    <source>
        <dbReference type="ARBA" id="ARBA00022676"/>
    </source>
</evidence>
<keyword evidence="8 10" id="KW-0131">Cell cycle</keyword>
<dbReference type="GO" id="GO:0009252">
    <property type="term" value="P:peptidoglycan biosynthetic process"/>
    <property type="evidence" value="ECO:0007669"/>
    <property type="project" value="UniProtKB-UniRule"/>
</dbReference>
<feature type="binding site" evidence="10">
    <location>
        <position position="318"/>
    </location>
    <ligand>
        <name>UDP-N-acetyl-alpha-D-glucosamine</name>
        <dbReference type="ChEBI" id="CHEBI:57705"/>
    </ligand>
</feature>
<evidence type="ECO:0000256" key="9">
    <source>
        <dbReference type="ARBA" id="ARBA00023316"/>
    </source>
</evidence>
<feature type="binding site" evidence="10">
    <location>
        <position position="153"/>
    </location>
    <ligand>
        <name>UDP-N-acetyl-alpha-D-glucosamine</name>
        <dbReference type="ChEBI" id="CHEBI:57705"/>
    </ligand>
</feature>
<keyword evidence="6 10" id="KW-0573">Peptidoglycan synthesis</keyword>